<keyword evidence="1" id="KW-0614">Plasmid</keyword>
<dbReference type="AlphaFoldDB" id="A0A890DGL8"/>
<evidence type="ECO:0000313" key="1">
    <source>
        <dbReference type="EMBL" id="QRG43722.1"/>
    </source>
</evidence>
<organism evidence="1">
    <name type="scientific">Escherichia coli</name>
    <dbReference type="NCBI Taxonomy" id="562"/>
    <lineage>
        <taxon>Bacteria</taxon>
        <taxon>Pseudomonadati</taxon>
        <taxon>Pseudomonadota</taxon>
        <taxon>Gammaproteobacteria</taxon>
        <taxon>Enterobacterales</taxon>
        <taxon>Enterobacteriaceae</taxon>
        <taxon>Escherichia</taxon>
    </lineage>
</organism>
<dbReference type="EMBL" id="MW390528">
    <property type="protein sequence ID" value="QRG43722.1"/>
    <property type="molecule type" value="Genomic_DNA"/>
</dbReference>
<accession>A0A890DGL8</accession>
<dbReference type="RefSeq" id="WP_205701508.1">
    <property type="nucleotide sequence ID" value="NZ_MW390528.1"/>
</dbReference>
<evidence type="ECO:0008006" key="2">
    <source>
        <dbReference type="Google" id="ProtNLM"/>
    </source>
</evidence>
<reference evidence="1" key="1">
    <citation type="journal article" date="2021" name="Sci. Rep.">
        <title>Antibiotic resistance plasmid composition and architecture in Escherichia coli isolates from meat.</title>
        <authorList>
            <person name="Darphorn T.S."/>
            <person name="Bel K."/>
            <person name="Koenders-van Sint Anneland B.B."/>
            <person name="Brul S."/>
            <person name="Ter Kuile B.H."/>
        </authorList>
    </citation>
    <scope>NUCLEOTIDE SEQUENCE</scope>
    <source>
        <strain evidence="1">ESBL3203</strain>
    </source>
</reference>
<name>A0A890DGL8_ECOLX</name>
<geneLocation type="plasmid" evidence="1">
    <name>pESBL3203-IncF</name>
</geneLocation>
<protein>
    <recommendedName>
        <fullName evidence="2">Molecular chaperone Tir</fullName>
    </recommendedName>
</protein>
<proteinExistence type="predicted"/>
<sequence>MITGVWKYRGKSTKTFVLIVGSNTKTARSGRCQYCASYNSWTGSCARGHSIDNKSYIEYECNRAVEDKLKIVVLYNAASVDKSKCPDVIRNVGEHVAMCTYENGSYYWNYQAVKKALS</sequence>